<gene>
    <name evidence="2" type="ORF">WJX68_12660</name>
</gene>
<dbReference type="Proteomes" id="UP001364211">
    <property type="component" value="Unassembled WGS sequence"/>
</dbReference>
<accession>A0ABU8T763</accession>
<evidence type="ECO:0008006" key="4">
    <source>
        <dbReference type="Google" id="ProtNLM"/>
    </source>
</evidence>
<proteinExistence type="predicted"/>
<evidence type="ECO:0000313" key="3">
    <source>
        <dbReference type="Proteomes" id="UP001364211"/>
    </source>
</evidence>
<feature type="coiled-coil region" evidence="1">
    <location>
        <begin position="76"/>
        <end position="106"/>
    </location>
</feature>
<sequence>MTTSAHEPRRTASDSLMLQVVEANVLALRNLYEANWVTVSRALRAAAQVRMLGAPGRDPISRDYTPDLQARVDAVIALHEAERDELREVSDRLVEAAREYGHAEAEIAESFRRAHPHLARGPAYR</sequence>
<reference evidence="2 3" key="1">
    <citation type="submission" date="2024-03" db="EMBL/GenBank/DDBJ databases">
        <title>Draft genome sequence of Pseudonocardia sp. DW16-2.</title>
        <authorList>
            <person name="Duangmal K."/>
        </authorList>
    </citation>
    <scope>NUCLEOTIDE SEQUENCE [LARGE SCALE GENOMIC DNA]</scope>
    <source>
        <strain evidence="2 3">DW16-2</strain>
    </source>
</reference>
<name>A0ABU8T763_9PSEU</name>
<evidence type="ECO:0000256" key="1">
    <source>
        <dbReference type="SAM" id="Coils"/>
    </source>
</evidence>
<comment type="caution">
    <text evidence="2">The sequence shown here is derived from an EMBL/GenBank/DDBJ whole genome shotgun (WGS) entry which is preliminary data.</text>
</comment>
<dbReference type="RefSeq" id="WP_340290078.1">
    <property type="nucleotide sequence ID" value="NZ_JBBJUP010000009.1"/>
</dbReference>
<dbReference type="EMBL" id="JBBJUP010000009">
    <property type="protein sequence ID" value="MEJ8279787.1"/>
    <property type="molecule type" value="Genomic_DNA"/>
</dbReference>
<protein>
    <recommendedName>
        <fullName evidence="4">PE domain-containing protein</fullName>
    </recommendedName>
</protein>
<keyword evidence="3" id="KW-1185">Reference proteome</keyword>
<organism evidence="2 3">
    <name type="scientific">Pseudonocardia spirodelae</name>
    <dbReference type="NCBI Taxonomy" id="3133431"/>
    <lineage>
        <taxon>Bacteria</taxon>
        <taxon>Bacillati</taxon>
        <taxon>Actinomycetota</taxon>
        <taxon>Actinomycetes</taxon>
        <taxon>Pseudonocardiales</taxon>
        <taxon>Pseudonocardiaceae</taxon>
        <taxon>Pseudonocardia</taxon>
    </lineage>
</organism>
<evidence type="ECO:0000313" key="2">
    <source>
        <dbReference type="EMBL" id="MEJ8279787.1"/>
    </source>
</evidence>
<keyword evidence="1" id="KW-0175">Coiled coil</keyword>